<evidence type="ECO:0000256" key="9">
    <source>
        <dbReference type="ARBA" id="ARBA00049940"/>
    </source>
</evidence>
<name>A0A6M8J3E3_9ACTN</name>
<evidence type="ECO:0000313" key="12">
    <source>
        <dbReference type="Proteomes" id="UP000503297"/>
    </source>
</evidence>
<comment type="activity regulation">
    <text evidence="10">Na(+) is not transported, but it plays an essential structural role and its presence is essential for fluoride channel function.</text>
</comment>
<keyword evidence="10" id="KW-0915">Sodium</keyword>
<keyword evidence="10" id="KW-0813">Transport</keyword>
<dbReference type="PANTHER" id="PTHR28259">
    <property type="entry name" value="FLUORIDE EXPORT PROTEIN 1-RELATED"/>
    <property type="match status" value="1"/>
</dbReference>
<accession>A0A6M8J3E3</accession>
<dbReference type="AlphaFoldDB" id="A0A6M8J3E3"/>
<evidence type="ECO:0000256" key="8">
    <source>
        <dbReference type="ARBA" id="ARBA00035585"/>
    </source>
</evidence>
<evidence type="ECO:0000256" key="3">
    <source>
        <dbReference type="ARBA" id="ARBA00022692"/>
    </source>
</evidence>
<dbReference type="GO" id="GO:0062054">
    <property type="term" value="F:fluoride channel activity"/>
    <property type="evidence" value="ECO:0007669"/>
    <property type="project" value="UniProtKB-UniRule"/>
</dbReference>
<comment type="function">
    <text evidence="9 10">Fluoride-specific ion channel. Important for reducing fluoride concentration in the cell, thus reducing its toxicity.</text>
</comment>
<protein>
    <recommendedName>
        <fullName evidence="10">Fluoride-specific ion channel FluC</fullName>
    </recommendedName>
</protein>
<feature type="transmembrane region" description="Helical" evidence="10">
    <location>
        <begin position="94"/>
        <end position="119"/>
    </location>
</feature>
<comment type="catalytic activity">
    <reaction evidence="8">
        <text>fluoride(in) = fluoride(out)</text>
        <dbReference type="Rhea" id="RHEA:76159"/>
        <dbReference type="ChEBI" id="CHEBI:17051"/>
    </reaction>
    <physiologicalReaction direction="left-to-right" evidence="8">
        <dbReference type="Rhea" id="RHEA:76160"/>
    </physiologicalReaction>
</comment>
<dbReference type="HAMAP" id="MF_00454">
    <property type="entry name" value="FluC"/>
    <property type="match status" value="1"/>
</dbReference>
<keyword evidence="5 10" id="KW-0472">Membrane</keyword>
<dbReference type="EMBL" id="CP053716">
    <property type="protein sequence ID" value="QKF08024.1"/>
    <property type="molecule type" value="Genomic_DNA"/>
</dbReference>
<sequence>MLDCLAVGVGGFVGSVLRYLAGLAAPSSSGFPVHTLLINVAGSFALALIAGLVLQGLVSNERLSLLLRVGLCGGFTTFSTFSFETMSLMGEGQMLMACAYAALSVALCVAAAFAGTMLARML</sequence>
<evidence type="ECO:0000256" key="7">
    <source>
        <dbReference type="ARBA" id="ARBA00035120"/>
    </source>
</evidence>
<evidence type="ECO:0000256" key="10">
    <source>
        <dbReference type="HAMAP-Rule" id="MF_00454"/>
    </source>
</evidence>
<dbReference type="Proteomes" id="UP000503297">
    <property type="component" value="Chromosome"/>
</dbReference>
<gene>
    <name evidence="10 11" type="primary">crcB</name>
    <name evidence="10" type="synonym">fluC</name>
    <name evidence="11" type="ORF">HLV38_04250</name>
</gene>
<feature type="transmembrane region" description="Helical" evidence="10">
    <location>
        <begin position="65"/>
        <end position="82"/>
    </location>
</feature>
<evidence type="ECO:0000256" key="4">
    <source>
        <dbReference type="ARBA" id="ARBA00022989"/>
    </source>
</evidence>
<feature type="binding site" evidence="10">
    <location>
        <position position="73"/>
    </location>
    <ligand>
        <name>Na(+)</name>
        <dbReference type="ChEBI" id="CHEBI:29101"/>
        <note>structural</note>
    </ligand>
</feature>
<keyword evidence="3 10" id="KW-0812">Transmembrane</keyword>
<evidence type="ECO:0000256" key="2">
    <source>
        <dbReference type="ARBA" id="ARBA00022475"/>
    </source>
</evidence>
<dbReference type="Pfam" id="PF02537">
    <property type="entry name" value="CRCB"/>
    <property type="match status" value="1"/>
</dbReference>
<evidence type="ECO:0000256" key="5">
    <source>
        <dbReference type="ARBA" id="ARBA00023136"/>
    </source>
</evidence>
<evidence type="ECO:0000256" key="1">
    <source>
        <dbReference type="ARBA" id="ARBA00004651"/>
    </source>
</evidence>
<comment type="subcellular location">
    <subcellularLocation>
        <location evidence="1 10">Cell membrane</location>
        <topology evidence="1 10">Multi-pass membrane protein</topology>
    </subcellularLocation>
</comment>
<proteinExistence type="inferred from homology"/>
<dbReference type="GO" id="GO:0005886">
    <property type="term" value="C:plasma membrane"/>
    <property type="evidence" value="ECO:0007669"/>
    <property type="project" value="UniProtKB-SubCell"/>
</dbReference>
<dbReference type="KEGG" id="bwa:HLV38_04250"/>
<dbReference type="GO" id="GO:0140114">
    <property type="term" value="P:cellular detoxification of fluoride"/>
    <property type="evidence" value="ECO:0007669"/>
    <property type="project" value="UniProtKB-UniRule"/>
</dbReference>
<keyword evidence="10" id="KW-0406">Ion transport</keyword>
<keyword evidence="2 10" id="KW-1003">Cell membrane</keyword>
<dbReference type="GO" id="GO:0046872">
    <property type="term" value="F:metal ion binding"/>
    <property type="evidence" value="ECO:0007669"/>
    <property type="project" value="UniProtKB-KW"/>
</dbReference>
<dbReference type="PANTHER" id="PTHR28259:SF1">
    <property type="entry name" value="FLUORIDE EXPORT PROTEIN 1-RELATED"/>
    <property type="match status" value="1"/>
</dbReference>
<evidence type="ECO:0000313" key="11">
    <source>
        <dbReference type="EMBL" id="QKF08024.1"/>
    </source>
</evidence>
<evidence type="ECO:0000256" key="6">
    <source>
        <dbReference type="ARBA" id="ARBA00023303"/>
    </source>
</evidence>
<feature type="binding site" evidence="10">
    <location>
        <position position="76"/>
    </location>
    <ligand>
        <name>Na(+)</name>
        <dbReference type="ChEBI" id="CHEBI:29101"/>
        <note>structural</note>
    </ligand>
</feature>
<organism evidence="11 12">
    <name type="scientific">Berryella wangjianweii</name>
    <dbReference type="NCBI Taxonomy" id="2734634"/>
    <lineage>
        <taxon>Bacteria</taxon>
        <taxon>Bacillati</taxon>
        <taxon>Actinomycetota</taxon>
        <taxon>Coriobacteriia</taxon>
        <taxon>Eggerthellales</taxon>
        <taxon>Eggerthellaceae</taxon>
        <taxon>Berryella</taxon>
    </lineage>
</organism>
<dbReference type="NCBIfam" id="TIGR00494">
    <property type="entry name" value="crcB"/>
    <property type="match status" value="1"/>
</dbReference>
<keyword evidence="4 10" id="KW-1133">Transmembrane helix</keyword>
<dbReference type="InterPro" id="IPR003691">
    <property type="entry name" value="FluC"/>
</dbReference>
<reference evidence="12" key="1">
    <citation type="submission" date="2020-05" db="EMBL/GenBank/DDBJ databases">
        <title>Novel species in genus Nocardioides.</title>
        <authorList>
            <person name="Zhang G."/>
        </authorList>
    </citation>
    <scope>NUCLEOTIDE SEQUENCE [LARGE SCALE GENOMIC DNA]</scope>
    <source>
        <strain evidence="12">zg-1050</strain>
    </source>
</reference>
<feature type="transmembrane region" description="Helical" evidence="10">
    <location>
        <begin position="36"/>
        <end position="58"/>
    </location>
</feature>
<keyword evidence="12" id="KW-1185">Reference proteome</keyword>
<keyword evidence="6 10" id="KW-0407">Ion channel</keyword>
<comment type="similarity">
    <text evidence="7 10">Belongs to the fluoride channel Fluc/FEX (TC 1.A.43) family.</text>
</comment>
<keyword evidence="10" id="KW-0479">Metal-binding</keyword>